<dbReference type="PANTHER" id="PTHR34298:SF2">
    <property type="entry name" value="SEGREGATION AND CONDENSATION PROTEIN B"/>
    <property type="match status" value="1"/>
</dbReference>
<dbReference type="Pfam" id="PF04079">
    <property type="entry name" value="SMC_ScpB"/>
    <property type="match status" value="1"/>
</dbReference>
<evidence type="ECO:0000256" key="3">
    <source>
        <dbReference type="ARBA" id="ARBA00022829"/>
    </source>
</evidence>
<protein>
    <submittedName>
        <fullName evidence="5">SMC-Scp complex subunit ScpB</fullName>
    </submittedName>
</protein>
<dbReference type="GO" id="GO:0051304">
    <property type="term" value="P:chromosome separation"/>
    <property type="evidence" value="ECO:0007669"/>
    <property type="project" value="InterPro"/>
</dbReference>
<dbReference type="NCBIfam" id="TIGR00281">
    <property type="entry name" value="SMC-Scp complex subunit ScpB"/>
    <property type="match status" value="1"/>
</dbReference>
<keyword evidence="4" id="KW-0131">Cell cycle</keyword>
<comment type="caution">
    <text evidence="5">The sequence shown here is derived from an EMBL/GenBank/DDBJ whole genome shotgun (WGS) entry which is preliminary data.</text>
</comment>
<dbReference type="SUPFAM" id="SSF46785">
    <property type="entry name" value="Winged helix' DNA-binding domain"/>
    <property type="match status" value="2"/>
</dbReference>
<dbReference type="RefSeq" id="WP_102238291.1">
    <property type="nucleotide sequence ID" value="NZ_PNHK01000001.1"/>
</dbReference>
<dbReference type="OrthoDB" id="9806226at2"/>
<gene>
    <name evidence="5" type="primary">scpB</name>
    <name evidence="5" type="ORF">CJ199_04665</name>
</gene>
<evidence type="ECO:0000313" key="6">
    <source>
        <dbReference type="Proteomes" id="UP000235598"/>
    </source>
</evidence>
<dbReference type="InterPro" id="IPR005234">
    <property type="entry name" value="ScpB_csome_segregation"/>
</dbReference>
<proteinExistence type="predicted"/>
<evidence type="ECO:0000256" key="4">
    <source>
        <dbReference type="ARBA" id="ARBA00023306"/>
    </source>
</evidence>
<dbReference type="InterPro" id="IPR036390">
    <property type="entry name" value="WH_DNA-bd_sf"/>
</dbReference>
<name>A0A2N6VRD3_9MICO</name>
<keyword evidence="2" id="KW-0132">Cell division</keyword>
<evidence type="ECO:0000313" key="5">
    <source>
        <dbReference type="EMBL" id="PMD06649.1"/>
    </source>
</evidence>
<dbReference type="InterPro" id="IPR036388">
    <property type="entry name" value="WH-like_DNA-bd_sf"/>
</dbReference>
<dbReference type="AlphaFoldDB" id="A0A2N6VRD3"/>
<keyword evidence="3" id="KW-0159">Chromosome partition</keyword>
<dbReference type="PANTHER" id="PTHR34298">
    <property type="entry name" value="SEGREGATION AND CONDENSATION PROTEIN B"/>
    <property type="match status" value="1"/>
</dbReference>
<sequence>MTPLTTRIEAILTVIGEPVTTDELATALEAGPEEIEQAIEELHDEYSTGRVSGFEIRKSAGGWQFYSRPEHYDTVKQFLTRGQTAKLSQAALETLAVVAYAQPVTRARIAAIRGVNVDGVVRTLLMRGLIVEAPKTEGPTQFVTSHVFLSAMGIDSLDELPAIAPFLPEDVPQEATFDSKETT</sequence>
<reference evidence="5 6" key="1">
    <citation type="submission" date="2017-09" db="EMBL/GenBank/DDBJ databases">
        <title>Bacterial strain isolated from the female urinary microbiota.</title>
        <authorList>
            <person name="Thomas-White K."/>
            <person name="Kumar N."/>
            <person name="Forster S."/>
            <person name="Putonti C."/>
            <person name="Lawley T."/>
            <person name="Wolfe A.J."/>
        </authorList>
    </citation>
    <scope>NUCLEOTIDE SEQUENCE [LARGE SCALE GENOMIC DNA]</scope>
    <source>
        <strain evidence="5 6">UMB1301</strain>
    </source>
</reference>
<dbReference type="EMBL" id="PNHK01000001">
    <property type="protein sequence ID" value="PMD06649.1"/>
    <property type="molecule type" value="Genomic_DNA"/>
</dbReference>
<accession>A0A2N6VRD3</accession>
<evidence type="ECO:0000256" key="1">
    <source>
        <dbReference type="ARBA" id="ARBA00022490"/>
    </source>
</evidence>
<dbReference type="PIRSF" id="PIRSF019345">
    <property type="entry name" value="ScpB"/>
    <property type="match status" value="1"/>
</dbReference>
<keyword evidence="1" id="KW-0963">Cytoplasm</keyword>
<dbReference type="Gene3D" id="1.10.10.10">
    <property type="entry name" value="Winged helix-like DNA-binding domain superfamily/Winged helix DNA-binding domain"/>
    <property type="match status" value="2"/>
</dbReference>
<dbReference type="GO" id="GO:0051301">
    <property type="term" value="P:cell division"/>
    <property type="evidence" value="ECO:0007669"/>
    <property type="project" value="UniProtKB-KW"/>
</dbReference>
<evidence type="ECO:0000256" key="2">
    <source>
        <dbReference type="ARBA" id="ARBA00022618"/>
    </source>
</evidence>
<organism evidence="5 6">
    <name type="scientific">Brevibacterium paucivorans</name>
    <dbReference type="NCBI Taxonomy" id="170994"/>
    <lineage>
        <taxon>Bacteria</taxon>
        <taxon>Bacillati</taxon>
        <taxon>Actinomycetota</taxon>
        <taxon>Actinomycetes</taxon>
        <taxon>Micrococcales</taxon>
        <taxon>Brevibacteriaceae</taxon>
        <taxon>Brevibacterium</taxon>
    </lineage>
</organism>
<dbReference type="Proteomes" id="UP000235598">
    <property type="component" value="Unassembled WGS sequence"/>
</dbReference>